<protein>
    <submittedName>
        <fullName evidence="1">Uncharacterized protein</fullName>
    </submittedName>
</protein>
<dbReference type="PaxDb" id="8022-A0A060WK29"/>
<reference evidence="1" key="2">
    <citation type="submission" date="2014-03" db="EMBL/GenBank/DDBJ databases">
        <authorList>
            <person name="Genoscope - CEA"/>
        </authorList>
    </citation>
    <scope>NUCLEOTIDE SEQUENCE</scope>
</reference>
<proteinExistence type="predicted"/>
<dbReference type="GO" id="GO:0005516">
    <property type="term" value="F:calmodulin binding"/>
    <property type="evidence" value="ECO:0007669"/>
    <property type="project" value="TreeGrafter"/>
</dbReference>
<dbReference type="GO" id="GO:0051015">
    <property type="term" value="F:actin filament binding"/>
    <property type="evidence" value="ECO:0007669"/>
    <property type="project" value="TreeGrafter"/>
</dbReference>
<dbReference type="GO" id="GO:0005938">
    <property type="term" value="C:cell cortex"/>
    <property type="evidence" value="ECO:0007669"/>
    <property type="project" value="TreeGrafter"/>
</dbReference>
<evidence type="ECO:0000313" key="2">
    <source>
        <dbReference type="Proteomes" id="UP000193380"/>
    </source>
</evidence>
<organism evidence="1 2">
    <name type="scientific">Oncorhynchus mykiss</name>
    <name type="common">Rainbow trout</name>
    <name type="synonym">Salmo gairdneri</name>
    <dbReference type="NCBI Taxonomy" id="8022"/>
    <lineage>
        <taxon>Eukaryota</taxon>
        <taxon>Metazoa</taxon>
        <taxon>Chordata</taxon>
        <taxon>Craniata</taxon>
        <taxon>Vertebrata</taxon>
        <taxon>Euteleostomi</taxon>
        <taxon>Actinopterygii</taxon>
        <taxon>Neopterygii</taxon>
        <taxon>Teleostei</taxon>
        <taxon>Protacanthopterygii</taxon>
        <taxon>Salmoniformes</taxon>
        <taxon>Salmonidae</taxon>
        <taxon>Salmoninae</taxon>
        <taxon>Oncorhynchus</taxon>
    </lineage>
</organism>
<dbReference type="Proteomes" id="UP000193380">
    <property type="component" value="Unassembled WGS sequence"/>
</dbReference>
<gene>
    <name evidence="1" type="ORF">GSONMT00011048001</name>
</gene>
<dbReference type="PANTHER" id="PTHR14149">
    <property type="entry name" value="RAS GTPASE-ACTIVATING PROTEIN WITH IQ MOTIF"/>
    <property type="match status" value="1"/>
</dbReference>
<dbReference type="GO" id="GO:1903479">
    <property type="term" value="P:mitotic actomyosin contractile ring assembly actin filament organization"/>
    <property type="evidence" value="ECO:0007669"/>
    <property type="project" value="TreeGrafter"/>
</dbReference>
<name>A0A060WK29_ONCMY</name>
<accession>A0A060WK29</accession>
<sequence>MVLCACRGTCSRRSLEILSAVALINQAVEAKDVGAFCATLVSPAAGLADIDDSLVQRYFEELGDQRRKAGRALLTWNNLQRGPNSVNAAAQEEHDQILAIWLINQALSRGDLQKALAALLLPSSGLEEVTTLNARRYHDVLTRGQRLKAEVCHPGRHNSLKQGI</sequence>
<dbReference type="STRING" id="8022.A0A060WK29"/>
<dbReference type="GO" id="GO:0005096">
    <property type="term" value="F:GTPase activator activity"/>
    <property type="evidence" value="ECO:0007669"/>
    <property type="project" value="TreeGrafter"/>
</dbReference>
<reference evidence="1" key="1">
    <citation type="journal article" date="2014" name="Nat. Commun.">
        <title>The rainbow trout genome provides novel insights into evolution after whole-genome duplication in vertebrates.</title>
        <authorList>
            <person name="Berthelot C."/>
            <person name="Brunet F."/>
            <person name="Chalopin D."/>
            <person name="Juanchich A."/>
            <person name="Bernard M."/>
            <person name="Noel B."/>
            <person name="Bento P."/>
            <person name="Da Silva C."/>
            <person name="Labadie K."/>
            <person name="Alberti A."/>
            <person name="Aury J.M."/>
            <person name="Louis A."/>
            <person name="Dehais P."/>
            <person name="Bardou P."/>
            <person name="Montfort J."/>
            <person name="Klopp C."/>
            <person name="Cabau C."/>
            <person name="Gaspin C."/>
            <person name="Thorgaard G.H."/>
            <person name="Boussaha M."/>
            <person name="Quillet E."/>
            <person name="Guyomard R."/>
            <person name="Galiana D."/>
            <person name="Bobe J."/>
            <person name="Volff J.N."/>
            <person name="Genet C."/>
            <person name="Wincker P."/>
            <person name="Jaillon O."/>
            <person name="Roest Crollius H."/>
            <person name="Guiguen Y."/>
        </authorList>
    </citation>
    <scope>NUCLEOTIDE SEQUENCE [LARGE SCALE GENOMIC DNA]</scope>
</reference>
<evidence type="ECO:0000313" key="1">
    <source>
        <dbReference type="EMBL" id="CDQ67527.1"/>
    </source>
</evidence>
<dbReference type="PANTHER" id="PTHR14149:SF10">
    <property type="entry name" value="RAS GTPASE-ACTIVATING-LIKE PROTEIN IQGAP3"/>
    <property type="match status" value="1"/>
</dbReference>
<dbReference type="AlphaFoldDB" id="A0A060WK29"/>
<dbReference type="EMBL" id="FR904587">
    <property type="protein sequence ID" value="CDQ67527.1"/>
    <property type="molecule type" value="Genomic_DNA"/>
</dbReference>